<keyword evidence="10" id="KW-0472">Membrane</keyword>
<evidence type="ECO:0000259" key="12">
    <source>
        <dbReference type="Pfam" id="PF07730"/>
    </source>
</evidence>
<keyword evidence="9" id="KW-0175">Coiled coil</keyword>
<dbReference type="Pfam" id="PF07730">
    <property type="entry name" value="HisKA_3"/>
    <property type="match status" value="1"/>
</dbReference>
<evidence type="ECO:0000256" key="9">
    <source>
        <dbReference type="SAM" id="Coils"/>
    </source>
</evidence>
<dbReference type="EC" id="2.7.13.3" evidence="2"/>
<dbReference type="PANTHER" id="PTHR24421">
    <property type="entry name" value="NITRATE/NITRITE SENSOR PROTEIN NARX-RELATED"/>
    <property type="match status" value="1"/>
</dbReference>
<dbReference type="GO" id="GO:0005524">
    <property type="term" value="F:ATP binding"/>
    <property type="evidence" value="ECO:0007669"/>
    <property type="project" value="UniProtKB-KW"/>
</dbReference>
<evidence type="ECO:0000313" key="13">
    <source>
        <dbReference type="EMBL" id="HGS22332.1"/>
    </source>
</evidence>
<comment type="caution">
    <text evidence="13">The sequence shown here is derived from an EMBL/GenBank/DDBJ whole genome shotgun (WGS) entry which is preliminary data.</text>
</comment>
<dbReference type="InterPro" id="IPR003594">
    <property type="entry name" value="HATPase_dom"/>
</dbReference>
<evidence type="ECO:0000256" key="6">
    <source>
        <dbReference type="ARBA" id="ARBA00022777"/>
    </source>
</evidence>
<keyword evidence="7" id="KW-0067">ATP-binding</keyword>
<evidence type="ECO:0000259" key="11">
    <source>
        <dbReference type="Pfam" id="PF02518"/>
    </source>
</evidence>
<evidence type="ECO:0000256" key="5">
    <source>
        <dbReference type="ARBA" id="ARBA00022741"/>
    </source>
</evidence>
<dbReference type="Gene3D" id="1.20.5.1930">
    <property type="match status" value="1"/>
</dbReference>
<protein>
    <recommendedName>
        <fullName evidence="2">histidine kinase</fullName>
        <ecNumber evidence="2">2.7.13.3</ecNumber>
    </recommendedName>
</protein>
<evidence type="ECO:0000256" key="1">
    <source>
        <dbReference type="ARBA" id="ARBA00000085"/>
    </source>
</evidence>
<evidence type="ECO:0000256" key="7">
    <source>
        <dbReference type="ARBA" id="ARBA00022840"/>
    </source>
</evidence>
<name>A0A7C4KID4_9CHLR</name>
<dbReference type="CDD" id="cd16917">
    <property type="entry name" value="HATPase_UhpB-NarQ-NarX-like"/>
    <property type="match status" value="1"/>
</dbReference>
<reference evidence="13" key="1">
    <citation type="journal article" date="2020" name="mSystems">
        <title>Genome- and Community-Level Interaction Insights into Carbon Utilization and Element Cycling Functions of Hydrothermarchaeota in Hydrothermal Sediment.</title>
        <authorList>
            <person name="Zhou Z."/>
            <person name="Liu Y."/>
            <person name="Xu W."/>
            <person name="Pan J."/>
            <person name="Luo Z.H."/>
            <person name="Li M."/>
        </authorList>
    </citation>
    <scope>NUCLEOTIDE SEQUENCE [LARGE SCALE GENOMIC DNA]</scope>
    <source>
        <strain evidence="13">SpSt-573</strain>
    </source>
</reference>
<feature type="transmembrane region" description="Helical" evidence="10">
    <location>
        <begin position="114"/>
        <end position="133"/>
    </location>
</feature>
<feature type="coiled-coil region" evidence="9">
    <location>
        <begin position="164"/>
        <end position="198"/>
    </location>
</feature>
<dbReference type="PANTHER" id="PTHR24421:SF10">
    <property type="entry name" value="NITRATE_NITRITE SENSOR PROTEIN NARQ"/>
    <property type="match status" value="1"/>
</dbReference>
<feature type="domain" description="Signal transduction histidine kinase subgroup 3 dimerisation and phosphoacceptor" evidence="12">
    <location>
        <begin position="200"/>
        <end position="264"/>
    </location>
</feature>
<keyword evidence="3" id="KW-0597">Phosphoprotein</keyword>
<gene>
    <name evidence="13" type="ORF">ENT37_10735</name>
</gene>
<dbReference type="InterPro" id="IPR036890">
    <property type="entry name" value="HATPase_C_sf"/>
</dbReference>
<dbReference type="SUPFAM" id="SSF55874">
    <property type="entry name" value="ATPase domain of HSP90 chaperone/DNA topoisomerase II/histidine kinase"/>
    <property type="match status" value="1"/>
</dbReference>
<evidence type="ECO:0000256" key="3">
    <source>
        <dbReference type="ARBA" id="ARBA00022553"/>
    </source>
</evidence>
<feature type="transmembrane region" description="Helical" evidence="10">
    <location>
        <begin position="140"/>
        <end position="162"/>
    </location>
</feature>
<dbReference type="InterPro" id="IPR050482">
    <property type="entry name" value="Sensor_HK_TwoCompSys"/>
</dbReference>
<keyword evidence="10" id="KW-0812">Transmembrane</keyword>
<keyword evidence="5" id="KW-0547">Nucleotide-binding</keyword>
<evidence type="ECO:0000256" key="4">
    <source>
        <dbReference type="ARBA" id="ARBA00022679"/>
    </source>
</evidence>
<feature type="transmembrane region" description="Helical" evidence="10">
    <location>
        <begin position="39"/>
        <end position="62"/>
    </location>
</feature>
<feature type="transmembrane region" description="Helical" evidence="10">
    <location>
        <begin position="74"/>
        <end position="102"/>
    </location>
</feature>
<organism evidence="13">
    <name type="scientific">Anaerolinea thermolimosa</name>
    <dbReference type="NCBI Taxonomy" id="229919"/>
    <lineage>
        <taxon>Bacteria</taxon>
        <taxon>Bacillati</taxon>
        <taxon>Chloroflexota</taxon>
        <taxon>Anaerolineae</taxon>
        <taxon>Anaerolineales</taxon>
        <taxon>Anaerolineaceae</taxon>
        <taxon>Anaerolinea</taxon>
    </lineage>
</organism>
<feature type="transmembrane region" description="Helical" evidence="10">
    <location>
        <begin position="12"/>
        <end position="33"/>
    </location>
</feature>
<dbReference type="InterPro" id="IPR011712">
    <property type="entry name" value="Sig_transdc_His_kin_sub3_dim/P"/>
</dbReference>
<dbReference type="Gene3D" id="3.30.565.10">
    <property type="entry name" value="Histidine kinase-like ATPase, C-terminal domain"/>
    <property type="match status" value="1"/>
</dbReference>
<comment type="catalytic activity">
    <reaction evidence="1">
        <text>ATP + protein L-histidine = ADP + protein N-phospho-L-histidine.</text>
        <dbReference type="EC" id="2.7.13.3"/>
    </reaction>
</comment>
<dbReference type="AlphaFoldDB" id="A0A7C4KID4"/>
<dbReference type="GO" id="GO:0016020">
    <property type="term" value="C:membrane"/>
    <property type="evidence" value="ECO:0007669"/>
    <property type="project" value="InterPro"/>
</dbReference>
<evidence type="ECO:0000256" key="10">
    <source>
        <dbReference type="SAM" id="Phobius"/>
    </source>
</evidence>
<keyword evidence="8" id="KW-0902">Two-component regulatory system</keyword>
<keyword evidence="10" id="KW-1133">Transmembrane helix</keyword>
<sequence>MNRLSVFYRNEGIGDLAFALVVLAALFSTFSHVSEISAFWMITIILLGIVYIAVGVYGYAFISTRNNFWEKMAYFFLQITIGNAILFWGGATGFNAMILLPLVGQSAVILEENWRFLVNGVVAVSYTLVLRGYSGHWDSVLTNLPLFFAAQIFVLIFVRMAVSEDQAKREIQQLAEHLTEANQQLRQYAAQVEELAIERERNRVAREIHDGIGHHLTALNMQIKAAQAILPTNPRRCMELLQNAEEITRRALLDVRQSVAAIRENPSDTPSILNQIPKIINEAQTAGLVTEFKLVGHPRNLPPEMNLTLLRVVQESISNTLKHAQATMYSFLIDFTNDHEVLVKAWDDGIGSEDIRGGFGLIGMRERVNLLDGIIKIHSEKGKGFGIEIRLPG</sequence>
<keyword evidence="6 13" id="KW-0418">Kinase</keyword>
<feature type="domain" description="Histidine kinase/HSP90-like ATPase" evidence="11">
    <location>
        <begin position="308"/>
        <end position="392"/>
    </location>
</feature>
<evidence type="ECO:0000256" key="8">
    <source>
        <dbReference type="ARBA" id="ARBA00023012"/>
    </source>
</evidence>
<keyword evidence="4" id="KW-0808">Transferase</keyword>
<dbReference type="GO" id="GO:0000155">
    <property type="term" value="F:phosphorelay sensor kinase activity"/>
    <property type="evidence" value="ECO:0007669"/>
    <property type="project" value="InterPro"/>
</dbReference>
<dbReference type="GO" id="GO:0046983">
    <property type="term" value="F:protein dimerization activity"/>
    <property type="evidence" value="ECO:0007669"/>
    <property type="project" value="InterPro"/>
</dbReference>
<evidence type="ECO:0000256" key="2">
    <source>
        <dbReference type="ARBA" id="ARBA00012438"/>
    </source>
</evidence>
<dbReference type="EMBL" id="DSYK01000529">
    <property type="protein sequence ID" value="HGS22332.1"/>
    <property type="molecule type" value="Genomic_DNA"/>
</dbReference>
<accession>A0A7C4KID4</accession>
<dbReference type="Pfam" id="PF02518">
    <property type="entry name" value="HATPase_c"/>
    <property type="match status" value="1"/>
</dbReference>
<proteinExistence type="predicted"/>